<dbReference type="AlphaFoldDB" id="A0A7I8VE86"/>
<dbReference type="GO" id="GO:0005615">
    <property type="term" value="C:extracellular space"/>
    <property type="evidence" value="ECO:0007669"/>
    <property type="project" value="TreeGrafter"/>
</dbReference>
<dbReference type="InterPro" id="IPR017850">
    <property type="entry name" value="Alkaline_phosphatase_core_sf"/>
</dbReference>
<evidence type="ECO:0000313" key="2">
    <source>
        <dbReference type="EMBL" id="CAD5113701.1"/>
    </source>
</evidence>
<dbReference type="PANTHER" id="PTHR10974">
    <property type="entry name" value="FI08016P-RELATED"/>
    <property type="match status" value="1"/>
</dbReference>
<dbReference type="Gene3D" id="3.40.720.10">
    <property type="entry name" value="Alkaline Phosphatase, subunit A"/>
    <property type="match status" value="1"/>
</dbReference>
<feature type="transmembrane region" description="Helical" evidence="1">
    <location>
        <begin position="12"/>
        <end position="32"/>
    </location>
</feature>
<keyword evidence="1" id="KW-0472">Membrane</keyword>
<dbReference type="PANTHER" id="PTHR10974:SF1">
    <property type="entry name" value="FI08016P-RELATED"/>
    <property type="match status" value="1"/>
</dbReference>
<protein>
    <submittedName>
        <fullName evidence="2">DgyrCDS2862</fullName>
    </submittedName>
</protein>
<dbReference type="EMBL" id="CAJFCJ010000004">
    <property type="protein sequence ID" value="CAD5113701.1"/>
    <property type="molecule type" value="Genomic_DNA"/>
</dbReference>
<keyword evidence="1" id="KW-0812">Transmembrane</keyword>
<dbReference type="FunFam" id="3.40.720.10:FF:000017">
    <property type="entry name" value="Predicted protein"/>
    <property type="match status" value="1"/>
</dbReference>
<evidence type="ECO:0000256" key="1">
    <source>
        <dbReference type="SAM" id="Phobius"/>
    </source>
</evidence>
<dbReference type="CDD" id="cd16021">
    <property type="entry name" value="ALP_like"/>
    <property type="match status" value="1"/>
</dbReference>
<dbReference type="Pfam" id="PF02995">
    <property type="entry name" value="DUF229"/>
    <property type="match status" value="1"/>
</dbReference>
<dbReference type="SUPFAM" id="SSF53649">
    <property type="entry name" value="Alkaline phosphatase-like"/>
    <property type="match status" value="1"/>
</dbReference>
<dbReference type="Proteomes" id="UP000549394">
    <property type="component" value="Unassembled WGS sequence"/>
</dbReference>
<sequence length="648" mass="75806">MSMLHKYSRKLHLFLLIIVSALMTLTFTYYGITIDDSYNTLLTKVNIRDGLLINTTGCKVEYIAPFSPIAKQHFTTMTRPDCTKKQKLKNFTWVEDGHLKISKDDRTALISRGVVCKYYKISRKAKTDFGFSLGAAIPIDLKINYSLPLKKIEFLKVICQRNSSLLYENYHTNVFWKRGKALYNQSQSSLYNLLFVGIDSTSRNNLIRYMPKVYDYLLKDLNAIDYEGFIKVAGYTLGNIGVMLRGKWVQEWKGFSSKPYLDKYRFAFQDFADKGYVTLFSEDDSQFSMFKSAIRGFKNQPMDYWGIPFTDAASKGKLSPSSLCFGQKTNVQALTDWVLQYQSIYKDQKWWAHIHQAISVHSRLDTLGALEKDYLHFFQEIKERDVFKNSFLFFYADHGLRYGTFRQTYVGRYEEHLPFMIIVPPRDFIAKYPTYYEHMRLNSKKLSTYFDIHKTLYHLLNLNNEKLYYEKHGKKRGESLFNIIPDNRTCQTAPLRQRDCLCKTQMKISTENKLVRSATSFAFSKMRSLVKKHDKKKVCKTMSLSRAVEAFILLKSLKDGVPLTENELKSKTDSSYAKLVITFIAKPSFGIFEAMVGYSYDSRKFTLLENFERLDKYGNQSDCINNRELKAQSCFYNRENCYYPYVFF</sequence>
<keyword evidence="1" id="KW-1133">Transmembrane helix</keyword>
<proteinExistence type="predicted"/>
<organism evidence="2 3">
    <name type="scientific">Dimorphilus gyrociliatus</name>
    <dbReference type="NCBI Taxonomy" id="2664684"/>
    <lineage>
        <taxon>Eukaryota</taxon>
        <taxon>Metazoa</taxon>
        <taxon>Spiralia</taxon>
        <taxon>Lophotrochozoa</taxon>
        <taxon>Annelida</taxon>
        <taxon>Polychaeta</taxon>
        <taxon>Polychaeta incertae sedis</taxon>
        <taxon>Dinophilidae</taxon>
        <taxon>Dimorphilus</taxon>
    </lineage>
</organism>
<reference evidence="2 3" key="1">
    <citation type="submission" date="2020-08" db="EMBL/GenBank/DDBJ databases">
        <authorList>
            <person name="Hejnol A."/>
        </authorList>
    </citation>
    <scope>NUCLEOTIDE SEQUENCE [LARGE SCALE GENOMIC DNA]</scope>
</reference>
<accession>A0A7I8VE86</accession>
<comment type="caution">
    <text evidence="2">The sequence shown here is derived from an EMBL/GenBank/DDBJ whole genome shotgun (WGS) entry which is preliminary data.</text>
</comment>
<name>A0A7I8VE86_9ANNE</name>
<dbReference type="InterPro" id="IPR004245">
    <property type="entry name" value="DUF229"/>
</dbReference>
<dbReference type="OrthoDB" id="6156386at2759"/>
<evidence type="ECO:0000313" key="3">
    <source>
        <dbReference type="Proteomes" id="UP000549394"/>
    </source>
</evidence>
<gene>
    <name evidence="2" type="ORF">DGYR_LOCUS2650</name>
</gene>
<keyword evidence="3" id="KW-1185">Reference proteome</keyword>